<sequence length="192" mass="21737">MKKNFLMLFILFAAVVLTACGQKGIENAKDWPVSDFTYTNQQGEAFGLEDLKGKVWVADFIFTSCDDVCIPMTHHMAKLQKMAKDEGIKNIEFVSFTVDPQVDNGATLKTFAENFNVDFANWNFLTGYTQDEIQTFAVDVFKTWVQKPENDDQVIHGTDFFLVDQEGTVVQSYTGLNGIPFEQMISDIKTLQ</sequence>
<keyword evidence="10" id="KW-1185">Reference proteome</keyword>
<evidence type="ECO:0000313" key="7">
    <source>
        <dbReference type="EMBL" id="PLR81050.1"/>
    </source>
</evidence>
<evidence type="ECO:0000259" key="6">
    <source>
        <dbReference type="PROSITE" id="PS51352"/>
    </source>
</evidence>
<dbReference type="RefSeq" id="WP_101578422.1">
    <property type="nucleotide sequence ID" value="NZ_PGVA01000041.1"/>
</dbReference>
<organism evidence="7 9">
    <name type="scientific">Bacillus canaveralius</name>
    <dbReference type="NCBI Taxonomy" id="1403243"/>
    <lineage>
        <taxon>Bacteria</taxon>
        <taxon>Bacillati</taxon>
        <taxon>Bacillota</taxon>
        <taxon>Bacilli</taxon>
        <taxon>Bacillales</taxon>
        <taxon>Bacillaceae</taxon>
        <taxon>Bacillus</taxon>
    </lineage>
</organism>
<evidence type="ECO:0000313" key="9">
    <source>
        <dbReference type="Proteomes" id="UP000234951"/>
    </source>
</evidence>
<evidence type="ECO:0000256" key="4">
    <source>
        <dbReference type="PIRSR" id="PIRSR603782-2"/>
    </source>
</evidence>
<name>A0A2N5GJ64_9BACI</name>
<reference evidence="7 9" key="1">
    <citation type="submission" date="2017-11" db="EMBL/GenBank/DDBJ databases">
        <title>Comparitive Functional Genomics of Dry Heat Resistant strains isolated from the Viking Spacecraft.</title>
        <authorList>
            <person name="Seuylemezian A."/>
            <person name="Cooper K."/>
            <person name="Vaishampayan P."/>
        </authorList>
    </citation>
    <scope>NUCLEOTIDE SEQUENCE [LARGE SCALE GENOMIC DNA]</scope>
    <source>
        <strain evidence="7 9">M4.6</strain>
    </source>
</reference>
<gene>
    <name evidence="7" type="ORF">CU635_16190</name>
    <name evidence="8" type="ORF">CVD25_06765</name>
</gene>
<dbReference type="SUPFAM" id="SSF52833">
    <property type="entry name" value="Thioredoxin-like"/>
    <property type="match status" value="1"/>
</dbReference>
<dbReference type="EMBL" id="PGVD01000019">
    <property type="protein sequence ID" value="PLR98976.1"/>
    <property type="molecule type" value="Genomic_DNA"/>
</dbReference>
<dbReference type="Proteomes" id="UP000235114">
    <property type="component" value="Unassembled WGS sequence"/>
</dbReference>
<reference evidence="8 10" key="2">
    <citation type="submission" date="2017-12" db="EMBL/GenBank/DDBJ databases">
        <title>Comparative Functional Genomics of Dry Heat Resistant strains isolated from the Viking Spacecraft.</title>
        <authorList>
            <person name="Seuylemezian A."/>
            <person name="Cooper K."/>
            <person name="Vaishampayan P."/>
        </authorList>
    </citation>
    <scope>NUCLEOTIDE SEQUENCE [LARGE SCALE GENOMIC DNA]</scope>
    <source>
        <strain evidence="8 10">ATCC 29669</strain>
    </source>
</reference>
<evidence type="ECO:0000256" key="5">
    <source>
        <dbReference type="SAM" id="SignalP"/>
    </source>
</evidence>
<dbReference type="GO" id="GO:0046872">
    <property type="term" value="F:metal ion binding"/>
    <property type="evidence" value="ECO:0007669"/>
    <property type="project" value="UniProtKB-KW"/>
</dbReference>
<dbReference type="Proteomes" id="UP000234951">
    <property type="component" value="Unassembled WGS sequence"/>
</dbReference>
<dbReference type="InterPro" id="IPR013766">
    <property type="entry name" value="Thioredoxin_domain"/>
</dbReference>
<dbReference type="InterPro" id="IPR036249">
    <property type="entry name" value="Thioredoxin-like_sf"/>
</dbReference>
<feature type="disulfide bond" description="Redox-active" evidence="4">
    <location>
        <begin position="65"/>
        <end position="69"/>
    </location>
</feature>
<dbReference type="PROSITE" id="PS51257">
    <property type="entry name" value="PROKAR_LIPOPROTEIN"/>
    <property type="match status" value="1"/>
</dbReference>
<dbReference type="OrthoDB" id="9811998at2"/>
<dbReference type="InterPro" id="IPR003782">
    <property type="entry name" value="SCO1/SenC"/>
</dbReference>
<keyword evidence="5" id="KW-0732">Signal</keyword>
<evidence type="ECO:0000256" key="2">
    <source>
        <dbReference type="ARBA" id="ARBA00023008"/>
    </source>
</evidence>
<evidence type="ECO:0000256" key="1">
    <source>
        <dbReference type="ARBA" id="ARBA00010996"/>
    </source>
</evidence>
<keyword evidence="3" id="KW-0479">Metal-binding</keyword>
<keyword evidence="4" id="KW-1015">Disulfide bond</keyword>
<dbReference type="EMBL" id="PGVA01000041">
    <property type="protein sequence ID" value="PLR81050.1"/>
    <property type="molecule type" value="Genomic_DNA"/>
</dbReference>
<feature type="chain" id="PRO_5039717763" evidence="5">
    <location>
        <begin position="20"/>
        <end position="192"/>
    </location>
</feature>
<dbReference type="Gene3D" id="3.40.30.10">
    <property type="entry name" value="Glutaredoxin"/>
    <property type="match status" value="1"/>
</dbReference>
<dbReference type="CDD" id="cd02968">
    <property type="entry name" value="SCO"/>
    <property type="match status" value="1"/>
</dbReference>
<feature type="domain" description="Thioredoxin" evidence="6">
    <location>
        <begin position="27"/>
        <end position="192"/>
    </location>
</feature>
<evidence type="ECO:0000313" key="10">
    <source>
        <dbReference type="Proteomes" id="UP000235114"/>
    </source>
</evidence>
<dbReference type="Pfam" id="PF02630">
    <property type="entry name" value="SCO1-SenC"/>
    <property type="match status" value="1"/>
</dbReference>
<feature type="binding site" evidence="3">
    <location>
        <position position="156"/>
    </location>
    <ligand>
        <name>Cu cation</name>
        <dbReference type="ChEBI" id="CHEBI:23378"/>
    </ligand>
</feature>
<proteinExistence type="inferred from homology"/>
<feature type="binding site" evidence="3">
    <location>
        <position position="69"/>
    </location>
    <ligand>
        <name>Cu cation</name>
        <dbReference type="ChEBI" id="CHEBI:23378"/>
    </ligand>
</feature>
<dbReference type="AlphaFoldDB" id="A0A2N5GJ64"/>
<comment type="similarity">
    <text evidence="1">Belongs to the SCO1/2 family.</text>
</comment>
<dbReference type="PROSITE" id="PS51352">
    <property type="entry name" value="THIOREDOXIN_2"/>
    <property type="match status" value="1"/>
</dbReference>
<comment type="caution">
    <text evidence="7">The sequence shown here is derived from an EMBL/GenBank/DDBJ whole genome shotgun (WGS) entry which is preliminary data.</text>
</comment>
<feature type="signal peptide" evidence="5">
    <location>
        <begin position="1"/>
        <end position="19"/>
    </location>
</feature>
<evidence type="ECO:0000313" key="8">
    <source>
        <dbReference type="EMBL" id="PLR98976.1"/>
    </source>
</evidence>
<keyword evidence="2 3" id="KW-0186">Copper</keyword>
<evidence type="ECO:0000256" key="3">
    <source>
        <dbReference type="PIRSR" id="PIRSR603782-1"/>
    </source>
</evidence>
<feature type="binding site" evidence="3">
    <location>
        <position position="65"/>
    </location>
    <ligand>
        <name>Cu cation</name>
        <dbReference type="ChEBI" id="CHEBI:23378"/>
    </ligand>
</feature>
<protein>
    <submittedName>
        <fullName evidence="7">Cytochrome c oxidase assembly protein</fullName>
    </submittedName>
</protein>
<accession>A0A2N5GJ64</accession>
<dbReference type="PANTHER" id="PTHR12151">
    <property type="entry name" value="ELECTRON TRANSPORT PROTIN SCO1/SENC FAMILY MEMBER"/>
    <property type="match status" value="1"/>
</dbReference>
<dbReference type="PANTHER" id="PTHR12151:SF25">
    <property type="entry name" value="LINALOOL DEHYDRATASE_ISOMERASE DOMAIN-CONTAINING PROTEIN"/>
    <property type="match status" value="1"/>
</dbReference>